<keyword evidence="10" id="KW-0325">Glycoprotein</keyword>
<dbReference type="GO" id="GO:0004016">
    <property type="term" value="F:adenylate cyclase activity"/>
    <property type="evidence" value="ECO:0007669"/>
    <property type="project" value="TreeGrafter"/>
</dbReference>
<dbReference type="InterPro" id="IPR018297">
    <property type="entry name" value="A/G_cyclase_CS"/>
</dbReference>
<evidence type="ECO:0000256" key="14">
    <source>
        <dbReference type="SAM" id="Phobius"/>
    </source>
</evidence>
<dbReference type="GO" id="GO:0004383">
    <property type="term" value="F:guanylate cyclase activity"/>
    <property type="evidence" value="ECO:0007669"/>
    <property type="project" value="UniProtKB-EC"/>
</dbReference>
<organism evidence="16 17">
    <name type="scientific">Dimorphilus gyrociliatus</name>
    <dbReference type="NCBI Taxonomy" id="2664684"/>
    <lineage>
        <taxon>Eukaryota</taxon>
        <taxon>Metazoa</taxon>
        <taxon>Spiralia</taxon>
        <taxon>Lophotrochozoa</taxon>
        <taxon>Annelida</taxon>
        <taxon>Polychaeta</taxon>
        <taxon>Polychaeta incertae sedis</taxon>
        <taxon>Dinophilidae</taxon>
        <taxon>Dimorphilus</taxon>
    </lineage>
</organism>
<keyword evidence="17" id="KW-1185">Reference proteome</keyword>
<dbReference type="PANTHER" id="PTHR11920:SF501">
    <property type="entry name" value="GUANYLATE CYCLASE 32E"/>
    <property type="match status" value="1"/>
</dbReference>
<dbReference type="PROSITE" id="PS50125">
    <property type="entry name" value="GUANYLATE_CYCLASE_2"/>
    <property type="match status" value="1"/>
</dbReference>
<evidence type="ECO:0000313" key="17">
    <source>
        <dbReference type="Proteomes" id="UP000549394"/>
    </source>
</evidence>
<gene>
    <name evidence="16" type="ORF">DGYR_LOCUS1955</name>
</gene>
<keyword evidence="5" id="KW-0547">Nucleotide-binding</keyword>
<dbReference type="SUPFAM" id="SSF55073">
    <property type="entry name" value="Nucleotide cyclase"/>
    <property type="match status" value="1"/>
</dbReference>
<dbReference type="FunFam" id="3.30.70.1230:FF:000004">
    <property type="entry name" value="Guanylate cyclase"/>
    <property type="match status" value="1"/>
</dbReference>
<evidence type="ECO:0000256" key="5">
    <source>
        <dbReference type="ARBA" id="ARBA00022741"/>
    </source>
</evidence>
<evidence type="ECO:0000256" key="7">
    <source>
        <dbReference type="ARBA" id="ARBA00023134"/>
    </source>
</evidence>
<dbReference type="InterPro" id="IPR050401">
    <property type="entry name" value="Cyclic_nucleotide_synthase"/>
</dbReference>
<protein>
    <recommendedName>
        <fullName evidence="2">guanylate cyclase</fullName>
        <ecNumber evidence="2">4.6.1.2</ecNumber>
    </recommendedName>
</protein>
<feature type="domain" description="Guanylate cyclase" evidence="15">
    <location>
        <begin position="432"/>
        <end position="561"/>
    </location>
</feature>
<dbReference type="InterPro" id="IPR029787">
    <property type="entry name" value="Nucleotide_cyclase"/>
</dbReference>
<evidence type="ECO:0000256" key="11">
    <source>
        <dbReference type="ARBA" id="ARBA00023239"/>
    </source>
</evidence>
<name>A0A7I8V9F8_9ANNE</name>
<dbReference type="PANTHER" id="PTHR11920">
    <property type="entry name" value="GUANYLYL CYCLASE"/>
    <property type="match status" value="1"/>
</dbReference>
<keyword evidence="6 14" id="KW-1133">Transmembrane helix</keyword>
<evidence type="ECO:0000256" key="13">
    <source>
        <dbReference type="RuleBase" id="RU000405"/>
    </source>
</evidence>
<dbReference type="GO" id="GO:0005525">
    <property type="term" value="F:GTP binding"/>
    <property type="evidence" value="ECO:0007669"/>
    <property type="project" value="UniProtKB-KW"/>
</dbReference>
<evidence type="ECO:0000256" key="4">
    <source>
        <dbReference type="ARBA" id="ARBA00022729"/>
    </source>
</evidence>
<evidence type="ECO:0000256" key="10">
    <source>
        <dbReference type="ARBA" id="ARBA00023180"/>
    </source>
</evidence>
<comment type="caution">
    <text evidence="16">The sequence shown here is derived from an EMBL/GenBank/DDBJ whole genome shotgun (WGS) entry which is preliminary data.</text>
</comment>
<keyword evidence="11 13" id="KW-0456">Lyase</keyword>
<comment type="subcellular location">
    <subcellularLocation>
        <location evidence="1">Membrane</location>
        <topology evidence="1">Single-pass type I membrane protein</topology>
    </subcellularLocation>
</comment>
<keyword evidence="4" id="KW-0732">Signal</keyword>
<dbReference type="InterPro" id="IPR001054">
    <property type="entry name" value="A/G_cyclase"/>
</dbReference>
<comment type="similarity">
    <text evidence="13">Belongs to the adenylyl cyclase class-4/guanylyl cyclase family.</text>
</comment>
<dbReference type="InterPro" id="IPR011645">
    <property type="entry name" value="HNOB_dom_associated"/>
</dbReference>
<evidence type="ECO:0000256" key="1">
    <source>
        <dbReference type="ARBA" id="ARBA00004479"/>
    </source>
</evidence>
<proteinExistence type="inferred from homology"/>
<evidence type="ECO:0000256" key="9">
    <source>
        <dbReference type="ARBA" id="ARBA00023170"/>
    </source>
</evidence>
<dbReference type="EC" id="4.6.1.2" evidence="2"/>
<keyword evidence="12" id="KW-0141">cGMP biosynthesis</keyword>
<evidence type="ECO:0000256" key="2">
    <source>
        <dbReference type="ARBA" id="ARBA00012202"/>
    </source>
</evidence>
<dbReference type="PROSITE" id="PS00452">
    <property type="entry name" value="GUANYLATE_CYCLASE_1"/>
    <property type="match status" value="1"/>
</dbReference>
<dbReference type="GO" id="GO:0035556">
    <property type="term" value="P:intracellular signal transduction"/>
    <property type="evidence" value="ECO:0007669"/>
    <property type="project" value="InterPro"/>
</dbReference>
<dbReference type="Gene3D" id="3.30.70.1230">
    <property type="entry name" value="Nucleotide cyclase"/>
    <property type="match status" value="1"/>
</dbReference>
<sequence>MSLKVSFKNSLKLSSAVVEPELDMHSIVKDQGGKTKQIFRMLMVLFAPVTVLLIMCGLQLKASVNQKREISSGFSKMKDALLAAKFAVNCREEGLLAGILLSEFHSERSSFYSIFNNYTEKTDGALNEFYNYGLLRVEADTILATLSEIKDHLKQMRSHIKDFGDSGPENSNFEKVLTLYYTFHKSIMDSGAFHLVLPSKEDIWSKMVAFMALERAASAIQLKMSLGFTYFLPCSIEMMRKHWYISESATGETYLNLASVSYEEVSILLKTLPMEARESIMKMSMAVEHSHHLEMCKMSSINMREMNRKYWYSNMSIFISNIDLTRQKVGDAILGSLEILDEEASNSLKLNIGIMIAVTTACVILSLWYVSCVSSMTTKVVRYALHVSKKTHEVEEEKNRADKLLYQMLPKSVAELLKQQRKVHAEFYDCVSIYFSDIVSFTTLSAKSSPNEIIDLLNSLYGLFDSCIDSFNVYKVETIGDAYMVVSGIPKKIEHHAVEIANMALKLLKSVENFSIPHLPDETLKLRIGLHSGPCAAGVVGNKMPRYCLFGDTVNTASRMESSGEPLKVHISQSTYSLLRPTGNFQMVYRGLIPIKGKGDMKTYWLHEKTA</sequence>
<keyword evidence="7" id="KW-0342">GTP-binding</keyword>
<dbReference type="GO" id="GO:0007168">
    <property type="term" value="P:receptor guanylyl cyclase signaling pathway"/>
    <property type="evidence" value="ECO:0007669"/>
    <property type="project" value="TreeGrafter"/>
</dbReference>
<dbReference type="EMBL" id="CAJFCJ010000003">
    <property type="protein sequence ID" value="CAD5112888.1"/>
    <property type="molecule type" value="Genomic_DNA"/>
</dbReference>
<dbReference type="AlphaFoldDB" id="A0A7I8V9F8"/>
<dbReference type="GO" id="GO:0005886">
    <property type="term" value="C:plasma membrane"/>
    <property type="evidence" value="ECO:0007669"/>
    <property type="project" value="TreeGrafter"/>
</dbReference>
<feature type="transmembrane region" description="Helical" evidence="14">
    <location>
        <begin position="38"/>
        <end position="58"/>
    </location>
</feature>
<dbReference type="SMART" id="SM00044">
    <property type="entry name" value="CYCc"/>
    <property type="match status" value="1"/>
</dbReference>
<dbReference type="Pfam" id="PF07701">
    <property type="entry name" value="HNOBA"/>
    <property type="match status" value="1"/>
</dbReference>
<evidence type="ECO:0000256" key="6">
    <source>
        <dbReference type="ARBA" id="ARBA00022989"/>
    </source>
</evidence>
<dbReference type="Gene3D" id="6.10.250.780">
    <property type="match status" value="1"/>
</dbReference>
<dbReference type="CDD" id="cd07302">
    <property type="entry name" value="CHD"/>
    <property type="match status" value="1"/>
</dbReference>
<evidence type="ECO:0000256" key="8">
    <source>
        <dbReference type="ARBA" id="ARBA00023136"/>
    </source>
</evidence>
<accession>A0A7I8V9F8</accession>
<keyword evidence="3 14" id="KW-0812">Transmembrane</keyword>
<evidence type="ECO:0000256" key="3">
    <source>
        <dbReference type="ARBA" id="ARBA00022692"/>
    </source>
</evidence>
<dbReference type="Pfam" id="PF00211">
    <property type="entry name" value="Guanylate_cyc"/>
    <property type="match status" value="1"/>
</dbReference>
<evidence type="ECO:0000259" key="15">
    <source>
        <dbReference type="PROSITE" id="PS50125"/>
    </source>
</evidence>
<keyword evidence="9" id="KW-0675">Receptor</keyword>
<evidence type="ECO:0000256" key="12">
    <source>
        <dbReference type="ARBA" id="ARBA00023293"/>
    </source>
</evidence>
<dbReference type="GO" id="GO:0001653">
    <property type="term" value="F:peptide receptor activity"/>
    <property type="evidence" value="ECO:0007669"/>
    <property type="project" value="TreeGrafter"/>
</dbReference>
<reference evidence="16 17" key="1">
    <citation type="submission" date="2020-08" db="EMBL/GenBank/DDBJ databases">
        <authorList>
            <person name="Hejnol A."/>
        </authorList>
    </citation>
    <scope>NUCLEOTIDE SEQUENCE [LARGE SCALE GENOMIC DNA]</scope>
</reference>
<dbReference type="Proteomes" id="UP000549394">
    <property type="component" value="Unassembled WGS sequence"/>
</dbReference>
<evidence type="ECO:0000313" key="16">
    <source>
        <dbReference type="EMBL" id="CAD5112888.1"/>
    </source>
</evidence>
<keyword evidence="8 14" id="KW-0472">Membrane</keyword>
<dbReference type="OrthoDB" id="60033at2759"/>
<feature type="transmembrane region" description="Helical" evidence="14">
    <location>
        <begin position="350"/>
        <end position="370"/>
    </location>
</feature>